<feature type="region of interest" description="Disordered" evidence="1">
    <location>
        <begin position="455"/>
        <end position="495"/>
    </location>
</feature>
<dbReference type="InParanoid" id="W4K116"/>
<feature type="compositionally biased region" description="Basic residues" evidence="1">
    <location>
        <begin position="525"/>
        <end position="541"/>
    </location>
</feature>
<proteinExistence type="predicted"/>
<feature type="region of interest" description="Disordered" evidence="1">
    <location>
        <begin position="622"/>
        <end position="787"/>
    </location>
</feature>
<keyword evidence="3" id="KW-1185">Reference proteome</keyword>
<gene>
    <name evidence="2" type="ORF">HETIRDRAFT_171969</name>
</gene>
<reference evidence="2 3" key="1">
    <citation type="journal article" date="2012" name="New Phytol.">
        <title>Insight into trade-off between wood decay and parasitism from the genome of a fungal forest pathogen.</title>
        <authorList>
            <person name="Olson A."/>
            <person name="Aerts A."/>
            <person name="Asiegbu F."/>
            <person name="Belbahri L."/>
            <person name="Bouzid O."/>
            <person name="Broberg A."/>
            <person name="Canback B."/>
            <person name="Coutinho P.M."/>
            <person name="Cullen D."/>
            <person name="Dalman K."/>
            <person name="Deflorio G."/>
            <person name="van Diepen L.T."/>
            <person name="Dunand C."/>
            <person name="Duplessis S."/>
            <person name="Durling M."/>
            <person name="Gonthier P."/>
            <person name="Grimwood J."/>
            <person name="Fossdal C.G."/>
            <person name="Hansson D."/>
            <person name="Henrissat B."/>
            <person name="Hietala A."/>
            <person name="Himmelstrand K."/>
            <person name="Hoffmeister D."/>
            <person name="Hogberg N."/>
            <person name="James T.Y."/>
            <person name="Karlsson M."/>
            <person name="Kohler A."/>
            <person name="Kues U."/>
            <person name="Lee Y.H."/>
            <person name="Lin Y.C."/>
            <person name="Lind M."/>
            <person name="Lindquist E."/>
            <person name="Lombard V."/>
            <person name="Lucas S."/>
            <person name="Lunden K."/>
            <person name="Morin E."/>
            <person name="Murat C."/>
            <person name="Park J."/>
            <person name="Raffaello T."/>
            <person name="Rouze P."/>
            <person name="Salamov A."/>
            <person name="Schmutz J."/>
            <person name="Solheim H."/>
            <person name="Stahlberg J."/>
            <person name="Velez H."/>
            <person name="de Vries R.P."/>
            <person name="Wiebenga A."/>
            <person name="Woodward S."/>
            <person name="Yakovlev I."/>
            <person name="Garbelotto M."/>
            <person name="Martin F."/>
            <person name="Grigoriev I.V."/>
            <person name="Stenlid J."/>
        </authorList>
    </citation>
    <scope>NUCLEOTIDE SEQUENCE [LARGE SCALE GENOMIC DNA]</scope>
    <source>
        <strain evidence="2 3">TC 32-1</strain>
    </source>
</reference>
<feature type="compositionally biased region" description="Basic and acidic residues" evidence="1">
    <location>
        <begin position="327"/>
        <end position="336"/>
    </location>
</feature>
<dbReference type="EMBL" id="KI925460">
    <property type="protein sequence ID" value="ETW79502.1"/>
    <property type="molecule type" value="Genomic_DNA"/>
</dbReference>
<feature type="region of interest" description="Disordered" evidence="1">
    <location>
        <begin position="73"/>
        <end position="124"/>
    </location>
</feature>
<feature type="region of interest" description="Disordered" evidence="1">
    <location>
        <begin position="520"/>
        <end position="606"/>
    </location>
</feature>
<organism evidence="2 3">
    <name type="scientific">Heterobasidion irregulare (strain TC 32-1)</name>
    <dbReference type="NCBI Taxonomy" id="747525"/>
    <lineage>
        <taxon>Eukaryota</taxon>
        <taxon>Fungi</taxon>
        <taxon>Dikarya</taxon>
        <taxon>Basidiomycota</taxon>
        <taxon>Agaricomycotina</taxon>
        <taxon>Agaricomycetes</taxon>
        <taxon>Russulales</taxon>
        <taxon>Bondarzewiaceae</taxon>
        <taxon>Heterobasidion</taxon>
        <taxon>Heterobasidion annosum species complex</taxon>
    </lineage>
</organism>
<feature type="compositionally biased region" description="Basic and acidic residues" evidence="1">
    <location>
        <begin position="587"/>
        <end position="597"/>
    </location>
</feature>
<evidence type="ECO:0000313" key="2">
    <source>
        <dbReference type="EMBL" id="ETW79502.1"/>
    </source>
</evidence>
<feature type="compositionally biased region" description="Polar residues" evidence="1">
    <location>
        <begin position="392"/>
        <end position="403"/>
    </location>
</feature>
<feature type="compositionally biased region" description="Basic residues" evidence="1">
    <location>
        <begin position="339"/>
        <end position="350"/>
    </location>
</feature>
<feature type="region of interest" description="Disordered" evidence="1">
    <location>
        <begin position="297"/>
        <end position="403"/>
    </location>
</feature>
<dbReference type="KEGG" id="hir:HETIRDRAFT_171969"/>
<feature type="compositionally biased region" description="Polar residues" evidence="1">
    <location>
        <begin position="745"/>
        <end position="756"/>
    </location>
</feature>
<name>W4K116_HETIT</name>
<evidence type="ECO:0000256" key="1">
    <source>
        <dbReference type="SAM" id="MobiDB-lite"/>
    </source>
</evidence>
<protein>
    <submittedName>
        <fullName evidence="2">Uncharacterized protein</fullName>
    </submittedName>
</protein>
<sequence length="787" mass="83966">MVKIRKDWHFNYDQKKLILMPTLETIAAFETRRMALKKSPSSSPPDIMSLYGEKDIFEYRLVPLTKEITNIFRAKRDDNPVPPTTPDAHHSSSKSDPIPPTTSDGDHTASKSDPSPPAASEVDHPAADSNVAASYLSPSDPQLHLCAQKDNSVAGRDSSNHHHSYVDASTQTDIGLPTNETEIPATQDGTSKMNLPAAESDWSCHRYPFNTLPVLRSHALPHFVLLNAGEKLAKEKSTGKKSAGTGAEVQAIAPVVARIFKVDKFRAIEALTMMQRVYNSWIHAVVPSSFYSNLPSNDSTSKLGREKEQASATVSGSCGEDAVQLDARTEQNDGPKKSANSKRASKRQRRKEAQAHHAPVDAVEDAEVSIHESVANLEASGETGEPSHPSIPASTSALDPDQTATSVALAAPAQTIPPAQTIASAEINLAVLAPVVPIEAPLYSQVAAARRSVASGKAPIGTPSQASRGIPTKIPTAIPRNAWNRTGVAGPSPLELNQSRKLATGSSIPIQNMAIAQENSAWTTVRHRSPPAGSKIKHSRRASGSPGRGSVPAKSRTLGASKMASHNTTWITAKRSQAVSASHAKGTGHDSGHDGKGKVSPWANVPHTGASALLDVPVHVEDDSQSQRITQRLPTPSLGLASDGKGTRTNEHSLNHGSSKSGGDGALNPPEQKRRRVARPSEGDADLSTSRIPRPAGTRVIDRMKPKMTPSLSHRRVSFAQDQGEDHPVASGSQGITERMPASVTHPSSQRDSGSTHADDEQDEKGSKSTKPGKKRRHSRRSLGETI</sequence>
<feature type="compositionally biased region" description="Basic residues" evidence="1">
    <location>
        <begin position="771"/>
        <end position="781"/>
    </location>
</feature>
<evidence type="ECO:0000313" key="3">
    <source>
        <dbReference type="Proteomes" id="UP000030671"/>
    </source>
</evidence>
<dbReference type="GeneID" id="20668376"/>
<feature type="compositionally biased region" description="Basic and acidic residues" evidence="1">
    <location>
        <begin position="645"/>
        <end position="654"/>
    </location>
</feature>
<feature type="region of interest" description="Disordered" evidence="1">
    <location>
        <begin position="151"/>
        <end position="191"/>
    </location>
</feature>
<accession>W4K116</accession>
<feature type="compositionally biased region" description="Polar residues" evidence="1">
    <location>
        <begin position="564"/>
        <end position="580"/>
    </location>
</feature>
<dbReference type="AlphaFoldDB" id="W4K116"/>
<dbReference type="HOGENOM" id="CLU_010166_0_0_1"/>
<dbReference type="Proteomes" id="UP000030671">
    <property type="component" value="Unassembled WGS sequence"/>
</dbReference>
<feature type="compositionally biased region" description="Polar residues" evidence="1">
    <location>
        <begin position="167"/>
        <end position="181"/>
    </location>
</feature>
<dbReference type="RefSeq" id="XP_009548085.1">
    <property type="nucleotide sequence ID" value="XM_009549790.1"/>
</dbReference>